<protein>
    <submittedName>
        <fullName evidence="7">Cytochrome c</fullName>
    </submittedName>
</protein>
<dbReference type="Gene3D" id="1.10.760.10">
    <property type="entry name" value="Cytochrome c-like domain"/>
    <property type="match status" value="1"/>
</dbReference>
<dbReference type="GO" id="GO:0020037">
    <property type="term" value="F:heme binding"/>
    <property type="evidence" value="ECO:0007669"/>
    <property type="project" value="InterPro"/>
</dbReference>
<dbReference type="GO" id="GO:0009055">
    <property type="term" value="F:electron transfer activity"/>
    <property type="evidence" value="ECO:0007669"/>
    <property type="project" value="InterPro"/>
</dbReference>
<evidence type="ECO:0000313" key="8">
    <source>
        <dbReference type="Proteomes" id="UP000831290"/>
    </source>
</evidence>
<evidence type="ECO:0000256" key="4">
    <source>
        <dbReference type="PROSITE-ProRule" id="PRU00433"/>
    </source>
</evidence>
<organism evidence="7 8">
    <name type="scientific">Abyssalbus ytuae</name>
    <dbReference type="NCBI Taxonomy" id="2926907"/>
    <lineage>
        <taxon>Bacteria</taxon>
        <taxon>Pseudomonadati</taxon>
        <taxon>Bacteroidota</taxon>
        <taxon>Flavobacteriia</taxon>
        <taxon>Flavobacteriales</taxon>
        <taxon>Flavobacteriaceae</taxon>
        <taxon>Abyssalbus</taxon>
    </lineage>
</organism>
<accession>A0A9E7D3C7</accession>
<dbReference type="Pfam" id="PF00034">
    <property type="entry name" value="Cytochrom_C"/>
    <property type="match status" value="1"/>
</dbReference>
<feature type="region of interest" description="Disordered" evidence="5">
    <location>
        <begin position="25"/>
        <end position="56"/>
    </location>
</feature>
<evidence type="ECO:0000256" key="1">
    <source>
        <dbReference type="ARBA" id="ARBA00022617"/>
    </source>
</evidence>
<dbReference type="GO" id="GO:0046872">
    <property type="term" value="F:metal ion binding"/>
    <property type="evidence" value="ECO:0007669"/>
    <property type="project" value="UniProtKB-KW"/>
</dbReference>
<dbReference type="InterPro" id="IPR009056">
    <property type="entry name" value="Cyt_c-like_dom"/>
</dbReference>
<dbReference type="Proteomes" id="UP000831290">
    <property type="component" value="Chromosome"/>
</dbReference>
<evidence type="ECO:0000256" key="5">
    <source>
        <dbReference type="SAM" id="MobiDB-lite"/>
    </source>
</evidence>
<keyword evidence="1 4" id="KW-0349">Heme</keyword>
<name>A0A9E7D3C7_9FLAO</name>
<dbReference type="EMBL" id="CP094358">
    <property type="protein sequence ID" value="UOB19163.1"/>
    <property type="molecule type" value="Genomic_DNA"/>
</dbReference>
<evidence type="ECO:0000313" key="7">
    <source>
        <dbReference type="EMBL" id="UOB19163.1"/>
    </source>
</evidence>
<dbReference type="PROSITE" id="PS51007">
    <property type="entry name" value="CYTC"/>
    <property type="match status" value="1"/>
</dbReference>
<proteinExistence type="predicted"/>
<keyword evidence="3 4" id="KW-0408">Iron</keyword>
<evidence type="ECO:0000256" key="2">
    <source>
        <dbReference type="ARBA" id="ARBA00022723"/>
    </source>
</evidence>
<evidence type="ECO:0000256" key="3">
    <source>
        <dbReference type="ARBA" id="ARBA00023004"/>
    </source>
</evidence>
<gene>
    <name evidence="7" type="ORF">MQE35_07655</name>
</gene>
<reference evidence="7" key="1">
    <citation type="submission" date="2022-03" db="EMBL/GenBank/DDBJ databases">
        <title>Description of Abyssus ytuae gen. nov., sp. nov., a novel member of the family Flavobacteriaceae isolated from the sediment of Mariana Trench.</title>
        <authorList>
            <person name="Zhang J."/>
            <person name="Xu X."/>
        </authorList>
    </citation>
    <scope>NUCLEOTIDE SEQUENCE</scope>
    <source>
        <strain evidence="7">MT3330</strain>
    </source>
</reference>
<keyword evidence="8" id="KW-1185">Reference proteome</keyword>
<feature type="domain" description="Cytochrome c" evidence="6">
    <location>
        <begin position="76"/>
        <end position="165"/>
    </location>
</feature>
<dbReference type="KEGG" id="fbm:MQE35_07655"/>
<dbReference type="RefSeq" id="WP_255845780.1">
    <property type="nucleotide sequence ID" value="NZ_CP094358.1"/>
</dbReference>
<dbReference type="InterPro" id="IPR036909">
    <property type="entry name" value="Cyt_c-like_dom_sf"/>
</dbReference>
<sequence>MKLFYKISVLSVFFILASCGGNPEKKDKPLYETQPDTQTKKETTAPAPQSSVPVDMSNKGIGPVTSYSFASEINEEMVKKGETLFKQKCMACHKTDKKLIGPPVKGIYERRSVEWVLNMMLNPDQMLKEDPIAIALLKEYNNTKMLDQNLTEEEAKALAEYFRTL</sequence>
<dbReference type="AlphaFoldDB" id="A0A9E7D3C7"/>
<dbReference type="SUPFAM" id="SSF46626">
    <property type="entry name" value="Cytochrome c"/>
    <property type="match status" value="1"/>
</dbReference>
<keyword evidence="2 4" id="KW-0479">Metal-binding</keyword>
<dbReference type="PROSITE" id="PS51257">
    <property type="entry name" value="PROKAR_LIPOPROTEIN"/>
    <property type="match status" value="1"/>
</dbReference>
<evidence type="ECO:0000259" key="6">
    <source>
        <dbReference type="PROSITE" id="PS51007"/>
    </source>
</evidence>